<evidence type="ECO:0000256" key="11">
    <source>
        <dbReference type="ARBA" id="ARBA00023204"/>
    </source>
</evidence>
<name>A0A1F8F360_9BACT</name>
<evidence type="ECO:0000256" key="6">
    <source>
        <dbReference type="ARBA" id="ARBA00022723"/>
    </source>
</evidence>
<dbReference type="CDD" id="cd10030">
    <property type="entry name" value="UDG-F4_TTUDGA_SPO1dp_like"/>
    <property type="match status" value="1"/>
</dbReference>
<comment type="similarity">
    <text evidence="2">Belongs to the uracil-DNA glycosylase (UDG) superfamily. Type 4 (UDGa) family.</text>
</comment>
<evidence type="ECO:0000313" key="14">
    <source>
        <dbReference type="Proteomes" id="UP000176834"/>
    </source>
</evidence>
<dbReference type="InterPro" id="IPR051536">
    <property type="entry name" value="UDG_Type-4/5"/>
</dbReference>
<dbReference type="InterPro" id="IPR036895">
    <property type="entry name" value="Uracil-DNA_glycosylase-like_sf"/>
</dbReference>
<comment type="catalytic activity">
    <reaction evidence="1">
        <text>Hydrolyzes single-stranded DNA or mismatched double-stranded DNA and polynucleotides, releasing free uracil.</text>
        <dbReference type="EC" id="3.2.2.27"/>
    </reaction>
</comment>
<keyword evidence="9" id="KW-0408">Iron</keyword>
<dbReference type="SMART" id="SM00986">
    <property type="entry name" value="UDG"/>
    <property type="match status" value="1"/>
</dbReference>
<keyword evidence="6" id="KW-0479">Metal-binding</keyword>
<dbReference type="PANTHER" id="PTHR33693">
    <property type="entry name" value="TYPE-5 URACIL-DNA GLYCOSYLASE"/>
    <property type="match status" value="1"/>
</dbReference>
<dbReference type="GO" id="GO:0004844">
    <property type="term" value="F:uracil DNA N-glycosylase activity"/>
    <property type="evidence" value="ECO:0007669"/>
    <property type="project" value="UniProtKB-EC"/>
</dbReference>
<dbReference type="PANTHER" id="PTHR33693:SF1">
    <property type="entry name" value="TYPE-4 URACIL-DNA GLYCOSYLASE"/>
    <property type="match status" value="1"/>
</dbReference>
<sequence>MDTQNNRTELLRKIKDEIIHGKDLPLYAERVQNKVFPVIGEGSHYAKIMFIGEAPGKNEAETGRPFCGASGRILDELLNSINIPRNDVYITNIVKDRPPMNRDPLPHEIESYSSYLDRQIEIIQPQVIATLGRFSMVYIINKFGLGSQLESISQMHGKILEAQINYGAVKIIPLYHPAVAVYNGNMKEDLKKDFETLRQFNH</sequence>
<evidence type="ECO:0000256" key="9">
    <source>
        <dbReference type="ARBA" id="ARBA00023004"/>
    </source>
</evidence>
<dbReference type="InterPro" id="IPR005122">
    <property type="entry name" value="Uracil-DNA_glycosylase-like"/>
</dbReference>
<proteinExistence type="inferred from homology"/>
<dbReference type="InterPro" id="IPR005273">
    <property type="entry name" value="Ura-DNA_glyco_family4"/>
</dbReference>
<keyword evidence="7" id="KW-0227">DNA damage</keyword>
<comment type="caution">
    <text evidence="13">The sequence shown here is derived from an EMBL/GenBank/DDBJ whole genome shotgun (WGS) entry which is preliminary data.</text>
</comment>
<keyword evidence="5" id="KW-0004">4Fe-4S</keyword>
<dbReference type="EC" id="3.2.2.27" evidence="3"/>
<evidence type="ECO:0000256" key="1">
    <source>
        <dbReference type="ARBA" id="ARBA00001400"/>
    </source>
</evidence>
<evidence type="ECO:0000256" key="8">
    <source>
        <dbReference type="ARBA" id="ARBA00022801"/>
    </source>
</evidence>
<reference evidence="13 14" key="1">
    <citation type="journal article" date="2016" name="Nat. Commun.">
        <title>Thousands of microbial genomes shed light on interconnected biogeochemical processes in an aquifer system.</title>
        <authorList>
            <person name="Anantharaman K."/>
            <person name="Brown C.T."/>
            <person name="Hug L.A."/>
            <person name="Sharon I."/>
            <person name="Castelle C.J."/>
            <person name="Probst A.J."/>
            <person name="Thomas B.C."/>
            <person name="Singh A."/>
            <person name="Wilkins M.J."/>
            <person name="Karaoz U."/>
            <person name="Brodie E.L."/>
            <person name="Williams K.H."/>
            <person name="Hubbard S.S."/>
            <person name="Banfield J.F."/>
        </authorList>
    </citation>
    <scope>NUCLEOTIDE SEQUENCE [LARGE SCALE GENOMIC DNA]</scope>
</reference>
<gene>
    <name evidence="13" type="ORF">A3B86_00535</name>
</gene>
<evidence type="ECO:0000256" key="10">
    <source>
        <dbReference type="ARBA" id="ARBA00023014"/>
    </source>
</evidence>
<dbReference type="SUPFAM" id="SSF52141">
    <property type="entry name" value="Uracil-DNA glycosylase-like"/>
    <property type="match status" value="1"/>
</dbReference>
<dbReference type="Proteomes" id="UP000176834">
    <property type="component" value="Unassembled WGS sequence"/>
</dbReference>
<dbReference type="GO" id="GO:0046872">
    <property type="term" value="F:metal ion binding"/>
    <property type="evidence" value="ECO:0007669"/>
    <property type="project" value="UniProtKB-KW"/>
</dbReference>
<dbReference type="Pfam" id="PF03167">
    <property type="entry name" value="UDG"/>
    <property type="match status" value="1"/>
</dbReference>
<dbReference type="GO" id="GO:0006281">
    <property type="term" value="P:DNA repair"/>
    <property type="evidence" value="ECO:0007669"/>
    <property type="project" value="UniProtKB-KW"/>
</dbReference>
<feature type="domain" description="Uracil-DNA glycosylase-like" evidence="12">
    <location>
        <begin position="39"/>
        <end position="195"/>
    </location>
</feature>
<evidence type="ECO:0000256" key="4">
    <source>
        <dbReference type="ARBA" id="ARBA00019403"/>
    </source>
</evidence>
<dbReference type="SMART" id="SM00987">
    <property type="entry name" value="UreE_C"/>
    <property type="match status" value="1"/>
</dbReference>
<keyword evidence="8" id="KW-0378">Hydrolase</keyword>
<evidence type="ECO:0000256" key="3">
    <source>
        <dbReference type="ARBA" id="ARBA00012030"/>
    </source>
</evidence>
<dbReference type="EMBL" id="MGJN01000004">
    <property type="protein sequence ID" value="OGN07567.1"/>
    <property type="molecule type" value="Genomic_DNA"/>
</dbReference>
<evidence type="ECO:0000256" key="7">
    <source>
        <dbReference type="ARBA" id="ARBA00022763"/>
    </source>
</evidence>
<evidence type="ECO:0000313" key="13">
    <source>
        <dbReference type="EMBL" id="OGN07567.1"/>
    </source>
</evidence>
<dbReference type="NCBIfam" id="TIGR00758">
    <property type="entry name" value="UDG_fam4"/>
    <property type="match status" value="1"/>
</dbReference>
<dbReference type="GO" id="GO:0051539">
    <property type="term" value="F:4 iron, 4 sulfur cluster binding"/>
    <property type="evidence" value="ECO:0007669"/>
    <property type="project" value="UniProtKB-KW"/>
</dbReference>
<organism evidence="13 14">
    <name type="scientific">Candidatus Yanofskybacteria bacterium RIFCSPHIGHO2_02_FULL_38_22b</name>
    <dbReference type="NCBI Taxonomy" id="1802673"/>
    <lineage>
        <taxon>Bacteria</taxon>
        <taxon>Candidatus Yanofskyibacteriota</taxon>
    </lineage>
</organism>
<evidence type="ECO:0000259" key="12">
    <source>
        <dbReference type="SMART" id="SM00986"/>
    </source>
</evidence>
<dbReference type="Gene3D" id="3.40.470.10">
    <property type="entry name" value="Uracil-DNA glycosylase-like domain"/>
    <property type="match status" value="1"/>
</dbReference>
<dbReference type="AlphaFoldDB" id="A0A1F8F360"/>
<protein>
    <recommendedName>
        <fullName evidence="4">Type-4 uracil-DNA glycosylase</fullName>
        <ecNumber evidence="3">3.2.2.27</ecNumber>
    </recommendedName>
</protein>
<evidence type="ECO:0000256" key="5">
    <source>
        <dbReference type="ARBA" id="ARBA00022485"/>
    </source>
</evidence>
<evidence type="ECO:0000256" key="2">
    <source>
        <dbReference type="ARBA" id="ARBA00006521"/>
    </source>
</evidence>
<keyword evidence="10" id="KW-0411">Iron-sulfur</keyword>
<keyword evidence="11" id="KW-0234">DNA repair</keyword>
<accession>A0A1F8F360</accession>